<evidence type="ECO:0000256" key="1">
    <source>
        <dbReference type="SAM" id="SignalP"/>
    </source>
</evidence>
<dbReference type="GO" id="GO:0000166">
    <property type="term" value="F:nucleotide binding"/>
    <property type="evidence" value="ECO:0007669"/>
    <property type="project" value="InterPro"/>
</dbReference>
<feature type="domain" description="Gfo/Idh/MocA-like oxidoreductase N-terminal" evidence="2">
    <location>
        <begin position="91"/>
        <end position="164"/>
    </location>
</feature>
<evidence type="ECO:0000259" key="2">
    <source>
        <dbReference type="Pfam" id="PF01408"/>
    </source>
</evidence>
<protein>
    <submittedName>
        <fullName evidence="3">Putative oxidoreductase YhhX</fullName>
        <ecNumber evidence="3">1.-.-.-</ecNumber>
    </submittedName>
</protein>
<dbReference type="InterPro" id="IPR050463">
    <property type="entry name" value="Gfo/Idh/MocA_oxidrdct_glycsds"/>
</dbReference>
<evidence type="ECO:0000313" key="3">
    <source>
        <dbReference type="EMBL" id="APZ91884.1"/>
    </source>
</evidence>
<accession>A0A1P8WCW1</accession>
<dbReference type="InterPro" id="IPR000683">
    <property type="entry name" value="Gfo/Idh/MocA-like_OxRdtase_N"/>
</dbReference>
<name>A0A1P8WCW1_9PLAN</name>
<dbReference type="Proteomes" id="UP000187735">
    <property type="component" value="Chromosome"/>
</dbReference>
<dbReference type="EMBL" id="CP017641">
    <property type="protein sequence ID" value="APZ91884.1"/>
    <property type="molecule type" value="Genomic_DNA"/>
</dbReference>
<evidence type="ECO:0000313" key="4">
    <source>
        <dbReference type="Proteomes" id="UP000187735"/>
    </source>
</evidence>
<organism evidence="3 4">
    <name type="scientific">Fuerstiella marisgermanici</name>
    <dbReference type="NCBI Taxonomy" id="1891926"/>
    <lineage>
        <taxon>Bacteria</taxon>
        <taxon>Pseudomonadati</taxon>
        <taxon>Planctomycetota</taxon>
        <taxon>Planctomycetia</taxon>
        <taxon>Planctomycetales</taxon>
        <taxon>Planctomycetaceae</taxon>
        <taxon>Fuerstiella</taxon>
    </lineage>
</organism>
<reference evidence="3 4" key="1">
    <citation type="journal article" date="2016" name="Front. Microbiol.">
        <title>Fuerstia marisgermanicae gen. nov., sp. nov., an Unusual Member of the Phylum Planctomycetes from the German Wadden Sea.</title>
        <authorList>
            <person name="Kohn T."/>
            <person name="Heuer A."/>
            <person name="Jogler M."/>
            <person name="Vollmers J."/>
            <person name="Boedeker C."/>
            <person name="Bunk B."/>
            <person name="Rast P."/>
            <person name="Borchert D."/>
            <person name="Glockner I."/>
            <person name="Freese H.M."/>
            <person name="Klenk H.P."/>
            <person name="Overmann J."/>
            <person name="Kaster A.K."/>
            <person name="Rohde M."/>
            <person name="Wiegand S."/>
            <person name="Jogler C."/>
        </authorList>
    </citation>
    <scope>NUCLEOTIDE SEQUENCE [LARGE SCALE GENOMIC DNA]</scope>
    <source>
        <strain evidence="3 4">NH11</strain>
    </source>
</reference>
<dbReference type="AlphaFoldDB" id="A0A1P8WCW1"/>
<keyword evidence="1" id="KW-0732">Signal</keyword>
<sequence length="339" mass="36013" precursor="true">MNSLTAKAMHFALAIACVLSTLTGTASADERPPLKAGIIGCDAHALPWTKIINAADATGELADMTVVAAFAGGSDDIPQSIQIRDNSIEGIKALGVEMVDSIDELISKVDVVMILSIDGRTHLEQVRPVFAAGKPVFVDKPIAGSLVDAIRIFQLAKEHNAPCFSSSSLRFASRTLNVGKDPKLGEIVGCDQYAPCALEPHHPDFFWYGIHGVEPLFTIMGTGCESVTRVHTEGTDMAVGVWKGGRIGTFRGIRDGQRGYGSTVFGTKSIVPGGGFDGYEPLIVEIVKFFRSGKAPVSEAETLEIFAFMEAADESKRQGGASVALKTVLENARTTASNK</sequence>
<keyword evidence="3" id="KW-0560">Oxidoreductase</keyword>
<dbReference type="STRING" id="1891926.Fuma_01480"/>
<dbReference type="PANTHER" id="PTHR43818">
    <property type="entry name" value="BCDNA.GH03377"/>
    <property type="match status" value="1"/>
</dbReference>
<gene>
    <name evidence="3" type="primary">yhhX</name>
    <name evidence="3" type="ORF">Fuma_01480</name>
</gene>
<dbReference type="RefSeq" id="WP_083731875.1">
    <property type="nucleotide sequence ID" value="NZ_CP017641.1"/>
</dbReference>
<dbReference type="PANTHER" id="PTHR43818:SF9">
    <property type="entry name" value="HYPOTHETICAL OXIDOREDUCTASE"/>
    <property type="match status" value="1"/>
</dbReference>
<proteinExistence type="predicted"/>
<feature type="signal peptide" evidence="1">
    <location>
        <begin position="1"/>
        <end position="28"/>
    </location>
</feature>
<dbReference type="SUPFAM" id="SSF51735">
    <property type="entry name" value="NAD(P)-binding Rossmann-fold domains"/>
    <property type="match status" value="1"/>
</dbReference>
<dbReference type="EC" id="1.-.-.-" evidence="3"/>
<dbReference type="GO" id="GO:0016491">
    <property type="term" value="F:oxidoreductase activity"/>
    <property type="evidence" value="ECO:0007669"/>
    <property type="project" value="UniProtKB-KW"/>
</dbReference>
<dbReference type="Gene3D" id="3.40.50.720">
    <property type="entry name" value="NAD(P)-binding Rossmann-like Domain"/>
    <property type="match status" value="1"/>
</dbReference>
<dbReference type="KEGG" id="fmr:Fuma_01480"/>
<feature type="chain" id="PRO_5013360796" evidence="1">
    <location>
        <begin position="29"/>
        <end position="339"/>
    </location>
</feature>
<dbReference type="Pfam" id="PF01408">
    <property type="entry name" value="GFO_IDH_MocA"/>
    <property type="match status" value="1"/>
</dbReference>
<keyword evidence="4" id="KW-1185">Reference proteome</keyword>
<dbReference type="InterPro" id="IPR036291">
    <property type="entry name" value="NAD(P)-bd_dom_sf"/>
</dbReference>